<proteinExistence type="predicted"/>
<dbReference type="Pfam" id="PF05708">
    <property type="entry name" value="Peptidase_C92"/>
    <property type="match status" value="1"/>
</dbReference>
<evidence type="ECO:0008006" key="3">
    <source>
        <dbReference type="Google" id="ProtNLM"/>
    </source>
</evidence>
<evidence type="ECO:0000313" key="1">
    <source>
        <dbReference type="EMBL" id="OUI78745.1"/>
    </source>
</evidence>
<dbReference type="InterPro" id="IPR038765">
    <property type="entry name" value="Papain-like_cys_pep_sf"/>
</dbReference>
<dbReference type="SUPFAM" id="SSF54001">
    <property type="entry name" value="Cysteine proteinases"/>
    <property type="match status" value="1"/>
</dbReference>
<evidence type="ECO:0000313" key="2">
    <source>
        <dbReference type="Proteomes" id="UP000194946"/>
    </source>
</evidence>
<protein>
    <recommendedName>
        <fullName evidence="3">YebB family permuted papain-like enzyme</fullName>
    </recommendedName>
</protein>
<dbReference type="InterPro" id="IPR024453">
    <property type="entry name" value="Peptidase_C92"/>
</dbReference>
<reference evidence="2" key="1">
    <citation type="submission" date="2014-06" db="EMBL/GenBank/DDBJ databases">
        <authorList>
            <person name="Winans N.J."/>
            <person name="Newell P.D."/>
            <person name="Douglas A.E."/>
        </authorList>
    </citation>
    <scope>NUCLEOTIDE SEQUENCE [LARGE SCALE GENOMIC DNA]</scope>
    <source>
        <strain evidence="2">DmL_052</strain>
    </source>
</reference>
<keyword evidence="2" id="KW-1185">Reference proteome</keyword>
<dbReference type="Gene3D" id="3.90.1720.10">
    <property type="entry name" value="endopeptidase domain like (from Nostoc punctiforme)"/>
    <property type="match status" value="1"/>
</dbReference>
<dbReference type="Proteomes" id="UP000194946">
    <property type="component" value="Unassembled WGS sequence"/>
</dbReference>
<accession>A0A251ZVP5</accession>
<dbReference type="NCBIfam" id="NF008547">
    <property type="entry name" value="PRK11470.1"/>
    <property type="match status" value="1"/>
</dbReference>
<sequence length="200" mass="23347">MSLPHITLQNFDPTTLQIGDVVCIRIDNFVFNKVAKATLSWTNHVGIIVGFKDHEYWVAESTIPFSKIIPLSKFIARSKEGSFTILRLKKPISHDQKIKIMHAARKKMSILYDTGFNLYSKGQFCSRFVYEIIKEVTGIEVGEVENFRALLRKNPEYGLNFWRIWFLGFIPWKRLTVTPASLFNSDQLDLIYDYRYQETI</sequence>
<dbReference type="AlphaFoldDB" id="A0A251ZVP5"/>
<comment type="caution">
    <text evidence="1">The sequence shown here is derived from an EMBL/GenBank/DDBJ whole genome shotgun (WGS) entry which is preliminary data.</text>
</comment>
<gene>
    <name evidence="1" type="ORF">HK18_07640</name>
</gene>
<dbReference type="RefSeq" id="WP_086632167.1">
    <property type="nucleotide sequence ID" value="NZ_JOPB01000005.1"/>
</dbReference>
<name>A0A251ZVP5_9PROT</name>
<organism evidence="1 2">
    <name type="scientific">Commensalibacter intestini</name>
    <dbReference type="NCBI Taxonomy" id="479936"/>
    <lineage>
        <taxon>Bacteria</taxon>
        <taxon>Pseudomonadati</taxon>
        <taxon>Pseudomonadota</taxon>
        <taxon>Alphaproteobacteria</taxon>
        <taxon>Acetobacterales</taxon>
        <taxon>Acetobacteraceae</taxon>
    </lineage>
</organism>
<dbReference type="EMBL" id="JOPB01000005">
    <property type="protein sequence ID" value="OUI78745.1"/>
    <property type="molecule type" value="Genomic_DNA"/>
</dbReference>